<reference evidence="2 3" key="1">
    <citation type="submission" date="2016-08" db="EMBL/GenBank/DDBJ databases">
        <title>A Parts List for Fungal Cellulosomes Revealed by Comparative Genomics.</title>
        <authorList>
            <consortium name="DOE Joint Genome Institute"/>
            <person name="Haitjema C.H."/>
            <person name="Gilmore S.P."/>
            <person name="Henske J.K."/>
            <person name="Solomon K.V."/>
            <person name="De Groot R."/>
            <person name="Kuo A."/>
            <person name="Mondo S.J."/>
            <person name="Salamov A.A."/>
            <person name="Labutti K."/>
            <person name="Zhao Z."/>
            <person name="Chiniquy J."/>
            <person name="Barry K."/>
            <person name="Brewer H.M."/>
            <person name="Purvine S.O."/>
            <person name="Wright A.T."/>
            <person name="Boxma B."/>
            <person name="Van Alen T."/>
            <person name="Hackstein J.H."/>
            <person name="Baker S.E."/>
            <person name="Grigoriev I.V."/>
            <person name="O'Malley M.A."/>
        </authorList>
    </citation>
    <scope>NUCLEOTIDE SEQUENCE [LARGE SCALE GENOMIC DNA]</scope>
    <source>
        <strain evidence="2 3">S4</strain>
    </source>
</reference>
<accession>A0A1Y1WS12</accession>
<feature type="compositionally biased region" description="Low complexity" evidence="1">
    <location>
        <begin position="84"/>
        <end position="100"/>
    </location>
</feature>
<proteinExistence type="predicted"/>
<feature type="compositionally biased region" description="Basic and acidic residues" evidence="1">
    <location>
        <begin position="73"/>
        <end position="83"/>
    </location>
</feature>
<dbReference type="EMBL" id="MCFG01000305">
    <property type="protein sequence ID" value="ORX76330.1"/>
    <property type="molecule type" value="Genomic_DNA"/>
</dbReference>
<comment type="caution">
    <text evidence="2">The sequence shown here is derived from an EMBL/GenBank/DDBJ whole genome shotgun (WGS) entry which is preliminary data.</text>
</comment>
<feature type="compositionally biased region" description="Low complexity" evidence="1">
    <location>
        <begin position="107"/>
        <end position="120"/>
    </location>
</feature>
<protein>
    <submittedName>
        <fullName evidence="2">Uncharacterized protein</fullName>
    </submittedName>
</protein>
<gene>
    <name evidence="2" type="ORF">BCR32DRAFT_284283</name>
</gene>
<dbReference type="AlphaFoldDB" id="A0A1Y1WS12"/>
<organism evidence="2 3">
    <name type="scientific">Anaeromyces robustus</name>
    <dbReference type="NCBI Taxonomy" id="1754192"/>
    <lineage>
        <taxon>Eukaryota</taxon>
        <taxon>Fungi</taxon>
        <taxon>Fungi incertae sedis</taxon>
        <taxon>Chytridiomycota</taxon>
        <taxon>Chytridiomycota incertae sedis</taxon>
        <taxon>Neocallimastigomycetes</taxon>
        <taxon>Neocallimastigales</taxon>
        <taxon>Neocallimastigaceae</taxon>
        <taxon>Anaeromyces</taxon>
    </lineage>
</organism>
<sequence>MTVRKFKGFRNSEKYSQKNKIFEIFNIFKSFLYVFNFTSKRIWNLENLISIMIWYTKLQILPKEIGKIANLEKLNKRENKNEGNGENNNINDDTTTNNNNTDDDIPTDNNPLNDNYLFKD</sequence>
<evidence type="ECO:0000313" key="3">
    <source>
        <dbReference type="Proteomes" id="UP000193944"/>
    </source>
</evidence>
<feature type="region of interest" description="Disordered" evidence="1">
    <location>
        <begin position="73"/>
        <end position="120"/>
    </location>
</feature>
<dbReference type="OrthoDB" id="660555at2759"/>
<dbReference type="Proteomes" id="UP000193944">
    <property type="component" value="Unassembled WGS sequence"/>
</dbReference>
<keyword evidence="3" id="KW-1185">Reference proteome</keyword>
<evidence type="ECO:0000256" key="1">
    <source>
        <dbReference type="SAM" id="MobiDB-lite"/>
    </source>
</evidence>
<reference evidence="2 3" key="2">
    <citation type="submission" date="2016-08" db="EMBL/GenBank/DDBJ databases">
        <title>Pervasive Adenine N6-methylation of Active Genes in Fungi.</title>
        <authorList>
            <consortium name="DOE Joint Genome Institute"/>
            <person name="Mondo S.J."/>
            <person name="Dannebaum R.O."/>
            <person name="Kuo R.C."/>
            <person name="Labutti K."/>
            <person name="Haridas S."/>
            <person name="Kuo A."/>
            <person name="Salamov A."/>
            <person name="Ahrendt S.R."/>
            <person name="Lipzen A."/>
            <person name="Sullivan W."/>
            <person name="Andreopoulos W.B."/>
            <person name="Clum A."/>
            <person name="Lindquist E."/>
            <person name="Daum C."/>
            <person name="Ramamoorthy G.K."/>
            <person name="Gryganskyi A."/>
            <person name="Culley D."/>
            <person name="Magnuson J.K."/>
            <person name="James T.Y."/>
            <person name="O'Malley M.A."/>
            <person name="Stajich J.E."/>
            <person name="Spatafora J.W."/>
            <person name="Visel A."/>
            <person name="Grigoriev I.V."/>
        </authorList>
    </citation>
    <scope>NUCLEOTIDE SEQUENCE [LARGE SCALE GENOMIC DNA]</scope>
    <source>
        <strain evidence="2 3">S4</strain>
    </source>
</reference>
<evidence type="ECO:0000313" key="2">
    <source>
        <dbReference type="EMBL" id="ORX76330.1"/>
    </source>
</evidence>
<name>A0A1Y1WS12_9FUNG</name>